<dbReference type="PANTHER" id="PTHR38814">
    <property type="entry name" value="ENDONUCLEASE NUCS"/>
    <property type="match status" value="1"/>
</dbReference>
<dbReference type="PANTHER" id="PTHR38814:SF1">
    <property type="entry name" value="ENDONUCLEASE NUCS"/>
    <property type="match status" value="1"/>
</dbReference>
<proteinExistence type="predicted"/>
<dbReference type="GO" id="GO:0003677">
    <property type="term" value="F:DNA binding"/>
    <property type="evidence" value="ECO:0007669"/>
    <property type="project" value="UniProtKB-KW"/>
</dbReference>
<keyword evidence="4" id="KW-1185">Reference proteome</keyword>
<dbReference type="InterPro" id="IPR002793">
    <property type="entry name" value="Endonuclease_NucS"/>
</dbReference>
<dbReference type="Proteomes" id="UP000309544">
    <property type="component" value="Unassembled WGS sequence"/>
</dbReference>
<feature type="non-terminal residue" evidence="3">
    <location>
        <position position="1"/>
    </location>
</feature>
<dbReference type="GO" id="GO:0004519">
    <property type="term" value="F:endonuclease activity"/>
    <property type="evidence" value="ECO:0007669"/>
    <property type="project" value="InterPro"/>
</dbReference>
<evidence type="ECO:0000313" key="3">
    <source>
        <dbReference type="EMBL" id="TNJ36297.1"/>
    </source>
</evidence>
<gene>
    <name evidence="3" type="ORF">FGF68_07390</name>
</gene>
<dbReference type="InterPro" id="IPR011856">
    <property type="entry name" value="tRNA_endonuc-like_dom_sf"/>
</dbReference>
<name>A0A5C4RZY2_PROVB</name>
<dbReference type="Gene3D" id="3.40.1350.10">
    <property type="match status" value="1"/>
</dbReference>
<comment type="caution">
    <text evidence="3">The sequence shown here is derived from an EMBL/GenBank/DDBJ whole genome shotgun (WGS) entry which is preliminary data.</text>
</comment>
<keyword evidence="1" id="KW-0238">DNA-binding</keyword>
<evidence type="ECO:0000313" key="4">
    <source>
        <dbReference type="Proteomes" id="UP000309544"/>
    </source>
</evidence>
<feature type="domain" description="Endonuclease NucS C-terminal" evidence="2">
    <location>
        <begin position="84"/>
        <end position="173"/>
    </location>
</feature>
<dbReference type="AlphaFoldDB" id="A0A5C4RZY2"/>
<accession>A0A5C4RZY2</accession>
<evidence type="ECO:0000256" key="1">
    <source>
        <dbReference type="ARBA" id="ARBA00023125"/>
    </source>
</evidence>
<dbReference type="EMBL" id="VDCI01000006">
    <property type="protein sequence ID" value="TNJ36297.1"/>
    <property type="molecule type" value="Genomic_DNA"/>
</dbReference>
<sequence length="201" mass="22512">GWTSLPQNDWHSLGQNRWYTLASIFIVLQNFPNSKWQKSHYAWYKSKIKRGEIVVPGLDNGFDMSADSLESDVEESIEASLSLERDLHAYLARAVHEIENGLVLESNGIEYQIDAGRVDLLAKDKNGQLVVIELKAGMAKDAALGQLLGYIGCIAENNENTEVRGILIASDFDKRVVYAAKSLPQIKLVKYKVAFQLQEIT</sequence>
<dbReference type="Pfam" id="PF01939">
    <property type="entry name" value="NucS_C"/>
    <property type="match status" value="1"/>
</dbReference>
<dbReference type="CDD" id="cd22341">
    <property type="entry name" value="NucS-like"/>
    <property type="match status" value="1"/>
</dbReference>
<reference evidence="3 4" key="1">
    <citation type="submission" date="2019-05" db="EMBL/GenBank/DDBJ databases">
        <title>Draft Whole-Genome sequence of the green sulfur bacterium Prosthecochloris vibrioformis DSM 260.</title>
        <authorList>
            <person name="Meyer T.E."/>
            <person name="Kyndt J.A."/>
        </authorList>
    </citation>
    <scope>NUCLEOTIDE SEQUENCE [LARGE SCALE GENOMIC DNA]</scope>
    <source>
        <strain evidence="3 4">DSM 260</strain>
    </source>
</reference>
<dbReference type="RefSeq" id="WP_139626665.1">
    <property type="nucleotide sequence ID" value="NZ_VDCI01000006.1"/>
</dbReference>
<protein>
    <submittedName>
        <fullName evidence="3">DUF91 domain-containing protein</fullName>
    </submittedName>
</protein>
<evidence type="ECO:0000259" key="2">
    <source>
        <dbReference type="Pfam" id="PF01939"/>
    </source>
</evidence>
<organism evidence="3 4">
    <name type="scientific">Prosthecochloris vibrioformis</name>
    <name type="common">Chlorobium vibrioforme</name>
    <dbReference type="NCBI Taxonomy" id="1098"/>
    <lineage>
        <taxon>Bacteria</taxon>
        <taxon>Pseudomonadati</taxon>
        <taxon>Chlorobiota</taxon>
        <taxon>Chlorobiia</taxon>
        <taxon>Chlorobiales</taxon>
        <taxon>Chlorobiaceae</taxon>
        <taxon>Prosthecochloris</taxon>
    </lineage>
</organism>
<dbReference type="InterPro" id="IPR048301">
    <property type="entry name" value="NucS_C"/>
</dbReference>